<dbReference type="AlphaFoldDB" id="A0A9Q3IY91"/>
<comment type="caution">
    <text evidence="1">The sequence shown here is derived from an EMBL/GenBank/DDBJ whole genome shotgun (WGS) entry which is preliminary data.</text>
</comment>
<protein>
    <submittedName>
        <fullName evidence="1">Uncharacterized protein</fullName>
    </submittedName>
</protein>
<gene>
    <name evidence="1" type="ORF">O181_091861</name>
</gene>
<name>A0A9Q3IY91_9BASI</name>
<organism evidence="1 2">
    <name type="scientific">Austropuccinia psidii MF-1</name>
    <dbReference type="NCBI Taxonomy" id="1389203"/>
    <lineage>
        <taxon>Eukaryota</taxon>
        <taxon>Fungi</taxon>
        <taxon>Dikarya</taxon>
        <taxon>Basidiomycota</taxon>
        <taxon>Pucciniomycotina</taxon>
        <taxon>Pucciniomycetes</taxon>
        <taxon>Pucciniales</taxon>
        <taxon>Sphaerophragmiaceae</taxon>
        <taxon>Austropuccinia</taxon>
    </lineage>
</organism>
<accession>A0A9Q3IY91</accession>
<evidence type="ECO:0000313" key="2">
    <source>
        <dbReference type="Proteomes" id="UP000765509"/>
    </source>
</evidence>
<dbReference type="Proteomes" id="UP000765509">
    <property type="component" value="Unassembled WGS sequence"/>
</dbReference>
<dbReference type="OrthoDB" id="2502232at2759"/>
<keyword evidence="2" id="KW-1185">Reference proteome</keyword>
<proteinExistence type="predicted"/>
<reference evidence="1" key="1">
    <citation type="submission" date="2021-03" db="EMBL/GenBank/DDBJ databases">
        <title>Draft genome sequence of rust myrtle Austropuccinia psidii MF-1, a brazilian biotype.</title>
        <authorList>
            <person name="Quecine M.C."/>
            <person name="Pachon D.M.R."/>
            <person name="Bonatelli M.L."/>
            <person name="Correr F.H."/>
            <person name="Franceschini L.M."/>
            <person name="Leite T.F."/>
            <person name="Margarido G.R.A."/>
            <person name="Almeida C.A."/>
            <person name="Ferrarezi J.A."/>
            <person name="Labate C.A."/>
        </authorList>
    </citation>
    <scope>NUCLEOTIDE SEQUENCE</scope>
    <source>
        <strain evidence="1">MF-1</strain>
    </source>
</reference>
<sequence length="146" mass="16705">MPIKSSDNITDNKDTISIPVLNGSNYGHSSLRMKIHLRSTDLLEVCKNPISEEATPSAVNKWIKAWYNVIEIITKRINEKVFREVVNEETYGNAYLLWSKPTDQYASTLSVNRGRVWMEWKSLIFYGNFQNCIDNGIGICQNEGSK</sequence>
<dbReference type="EMBL" id="AVOT02058225">
    <property type="protein sequence ID" value="MBW0552146.1"/>
    <property type="molecule type" value="Genomic_DNA"/>
</dbReference>
<evidence type="ECO:0000313" key="1">
    <source>
        <dbReference type="EMBL" id="MBW0552146.1"/>
    </source>
</evidence>